<feature type="region of interest" description="Disordered" evidence="1">
    <location>
        <begin position="28"/>
        <end position="61"/>
    </location>
</feature>
<sequence length="100" mass="10684">MKTTPAQPDLWLGRSGLYGVERDAEALRDRKEALTGTGPADRRPQGGATGGRWTSGGRPFPSPVIGVTSVILGRISHARPTKSWPSGQYTTECLPGGHMR</sequence>
<protein>
    <submittedName>
        <fullName evidence="2">Uncharacterized protein</fullName>
    </submittedName>
</protein>
<feature type="region of interest" description="Disordered" evidence="1">
    <location>
        <begin position="79"/>
        <end position="100"/>
    </location>
</feature>
<evidence type="ECO:0000313" key="2">
    <source>
        <dbReference type="EMBL" id="GAA2726477.1"/>
    </source>
</evidence>
<accession>A0ABP6GMM6</accession>
<evidence type="ECO:0000313" key="3">
    <source>
        <dbReference type="Proteomes" id="UP001501842"/>
    </source>
</evidence>
<organism evidence="2 3">
    <name type="scientific">Actinocorallia aurantiaca</name>
    <dbReference type="NCBI Taxonomy" id="46204"/>
    <lineage>
        <taxon>Bacteria</taxon>
        <taxon>Bacillati</taxon>
        <taxon>Actinomycetota</taxon>
        <taxon>Actinomycetes</taxon>
        <taxon>Streptosporangiales</taxon>
        <taxon>Thermomonosporaceae</taxon>
        <taxon>Actinocorallia</taxon>
    </lineage>
</organism>
<proteinExistence type="predicted"/>
<gene>
    <name evidence="2" type="ORF">GCM10010439_29150</name>
</gene>
<comment type="caution">
    <text evidence="2">The sequence shown here is derived from an EMBL/GenBank/DDBJ whole genome shotgun (WGS) entry which is preliminary data.</text>
</comment>
<dbReference type="EMBL" id="BAAATZ010000009">
    <property type="protein sequence ID" value="GAA2726477.1"/>
    <property type="molecule type" value="Genomic_DNA"/>
</dbReference>
<reference evidence="3" key="1">
    <citation type="journal article" date="2019" name="Int. J. Syst. Evol. Microbiol.">
        <title>The Global Catalogue of Microorganisms (GCM) 10K type strain sequencing project: providing services to taxonomists for standard genome sequencing and annotation.</title>
        <authorList>
            <consortium name="The Broad Institute Genomics Platform"/>
            <consortium name="The Broad Institute Genome Sequencing Center for Infectious Disease"/>
            <person name="Wu L."/>
            <person name="Ma J."/>
        </authorList>
    </citation>
    <scope>NUCLEOTIDE SEQUENCE [LARGE SCALE GENOMIC DNA]</scope>
    <source>
        <strain evidence="3">JCM 8201</strain>
    </source>
</reference>
<name>A0ABP6GMM6_9ACTN</name>
<evidence type="ECO:0000256" key="1">
    <source>
        <dbReference type="SAM" id="MobiDB-lite"/>
    </source>
</evidence>
<keyword evidence="3" id="KW-1185">Reference proteome</keyword>
<dbReference type="Proteomes" id="UP001501842">
    <property type="component" value="Unassembled WGS sequence"/>
</dbReference>